<evidence type="ECO:0000313" key="2">
    <source>
        <dbReference type="Proteomes" id="UP001152172"/>
    </source>
</evidence>
<dbReference type="Proteomes" id="UP001152172">
    <property type="component" value="Unassembled WGS sequence"/>
</dbReference>
<accession>A0A9X3RAM9</accession>
<protein>
    <submittedName>
        <fullName evidence="1">Uncharacterized protein</fullName>
    </submittedName>
</protein>
<gene>
    <name evidence="1" type="ORF">M9R61_08260</name>
</gene>
<reference evidence="1" key="1">
    <citation type="submission" date="2022-05" db="EMBL/GenBank/DDBJ databases">
        <authorList>
            <person name="Colautti A."/>
            <person name="Iacumin L."/>
        </authorList>
    </citation>
    <scope>NUCLEOTIDE SEQUENCE</scope>
    <source>
        <strain evidence="1">DSM 30747</strain>
    </source>
</reference>
<name>A0A9X3RAM9_9BACI</name>
<dbReference type="EMBL" id="JAMKBI010000005">
    <property type="protein sequence ID" value="MCZ8533328.1"/>
    <property type="molecule type" value="Genomic_DNA"/>
</dbReference>
<dbReference type="AlphaFoldDB" id="A0A9X3RAM9"/>
<proteinExistence type="predicted"/>
<sequence length="55" mass="6036">MKCGAKCFIVEAEINGKVQTIPVTARTSIQARKVVSLEYSDQLKIIGVKVNKDTL</sequence>
<dbReference type="RefSeq" id="WP_241599378.1">
    <property type="nucleotide sequence ID" value="NZ_JAKXDZ010000011.1"/>
</dbReference>
<comment type="caution">
    <text evidence="1">The sequence shown here is derived from an EMBL/GenBank/DDBJ whole genome shotgun (WGS) entry which is preliminary data.</text>
</comment>
<organism evidence="1 2">
    <name type="scientific">Psychrobacillus psychrodurans</name>
    <dbReference type="NCBI Taxonomy" id="126157"/>
    <lineage>
        <taxon>Bacteria</taxon>
        <taxon>Bacillati</taxon>
        <taxon>Bacillota</taxon>
        <taxon>Bacilli</taxon>
        <taxon>Bacillales</taxon>
        <taxon>Bacillaceae</taxon>
        <taxon>Psychrobacillus</taxon>
    </lineage>
</organism>
<evidence type="ECO:0000313" key="1">
    <source>
        <dbReference type="EMBL" id="MCZ8533328.1"/>
    </source>
</evidence>
<keyword evidence="2" id="KW-1185">Reference proteome</keyword>